<feature type="short sequence motif" description="'HIGH' region" evidence="10">
    <location>
        <begin position="48"/>
        <end position="58"/>
    </location>
</feature>
<dbReference type="PANTHER" id="PTHR42780">
    <property type="entry name" value="SOLEUCYL-TRNA SYNTHETASE"/>
    <property type="match status" value="1"/>
</dbReference>
<gene>
    <name evidence="10 15" type="primary">ileS</name>
</gene>
<evidence type="ECO:0000256" key="5">
    <source>
        <dbReference type="ARBA" id="ARBA00022833"/>
    </source>
</evidence>
<dbReference type="GO" id="GO:0005524">
    <property type="term" value="F:ATP binding"/>
    <property type="evidence" value="ECO:0007669"/>
    <property type="project" value="UniProtKB-UniRule"/>
</dbReference>
<evidence type="ECO:0000256" key="4">
    <source>
        <dbReference type="ARBA" id="ARBA00022741"/>
    </source>
</evidence>
<keyword evidence="8 10" id="KW-0030">Aminoacyl-tRNA synthetase</keyword>
<dbReference type="InterPro" id="IPR010995">
    <property type="entry name" value="DNA_repair_Rad51/TF_NusA_a-hlx"/>
</dbReference>
<dbReference type="InterPro" id="IPR002300">
    <property type="entry name" value="aa-tRNA-synth_Ia"/>
</dbReference>
<dbReference type="InterPro" id="IPR002301">
    <property type="entry name" value="Ile-tRNA-ligase"/>
</dbReference>
<dbReference type="Pfam" id="PF00133">
    <property type="entry name" value="tRNA-synt_1"/>
    <property type="match status" value="1"/>
</dbReference>
<dbReference type="Pfam" id="PF19302">
    <property type="entry name" value="DUF5915"/>
    <property type="match status" value="1"/>
</dbReference>
<keyword evidence="2 10" id="KW-0436">Ligase</keyword>
<evidence type="ECO:0000256" key="6">
    <source>
        <dbReference type="ARBA" id="ARBA00022840"/>
    </source>
</evidence>
<comment type="similarity">
    <text evidence="10">Belongs to the class-I aminoacyl-tRNA synthetase family. IleS type 2 subfamily.</text>
</comment>
<dbReference type="NCBIfam" id="TIGR00392">
    <property type="entry name" value="ileS"/>
    <property type="match status" value="1"/>
</dbReference>
<dbReference type="CDD" id="cd00818">
    <property type="entry name" value="IleRS_core"/>
    <property type="match status" value="1"/>
</dbReference>
<dbReference type="GO" id="GO:0005737">
    <property type="term" value="C:cytoplasm"/>
    <property type="evidence" value="ECO:0007669"/>
    <property type="project" value="UniProtKB-SubCell"/>
</dbReference>
<comment type="catalytic activity">
    <reaction evidence="9 10">
        <text>tRNA(Ile) + L-isoleucine + ATP = L-isoleucyl-tRNA(Ile) + AMP + diphosphate</text>
        <dbReference type="Rhea" id="RHEA:11060"/>
        <dbReference type="Rhea" id="RHEA-COMP:9666"/>
        <dbReference type="Rhea" id="RHEA-COMP:9695"/>
        <dbReference type="ChEBI" id="CHEBI:30616"/>
        <dbReference type="ChEBI" id="CHEBI:33019"/>
        <dbReference type="ChEBI" id="CHEBI:58045"/>
        <dbReference type="ChEBI" id="CHEBI:78442"/>
        <dbReference type="ChEBI" id="CHEBI:78528"/>
        <dbReference type="ChEBI" id="CHEBI:456215"/>
        <dbReference type="EC" id="6.1.1.5"/>
    </reaction>
</comment>
<dbReference type="GO" id="GO:0006428">
    <property type="term" value="P:isoleucyl-tRNA aminoacylation"/>
    <property type="evidence" value="ECO:0007669"/>
    <property type="project" value="UniProtKB-UniRule"/>
</dbReference>
<evidence type="ECO:0000256" key="3">
    <source>
        <dbReference type="ARBA" id="ARBA00022723"/>
    </source>
</evidence>
<keyword evidence="4 10" id="KW-0547">Nucleotide-binding</keyword>
<feature type="domain" description="Methionyl/Valyl/Leucyl/Isoleucyl-tRNA synthetase anticodon-binding" evidence="13">
    <location>
        <begin position="688"/>
        <end position="835"/>
    </location>
</feature>
<dbReference type="InterPro" id="IPR014729">
    <property type="entry name" value="Rossmann-like_a/b/a_fold"/>
</dbReference>
<comment type="subcellular location">
    <subcellularLocation>
        <location evidence="10">Cytoplasm</location>
    </subcellularLocation>
</comment>
<accession>A0A0H4T4P4</accession>
<keyword evidence="7 10" id="KW-0648">Protein biosynthesis</keyword>
<dbReference type="HAMAP" id="MF_02003">
    <property type="entry name" value="Ile_tRNA_synth_type2"/>
    <property type="match status" value="1"/>
</dbReference>
<dbReference type="Pfam" id="PF12773">
    <property type="entry name" value="DZR"/>
    <property type="match status" value="1"/>
</dbReference>
<keyword evidence="1 10" id="KW-0963">Cytoplasm</keyword>
<evidence type="ECO:0000259" key="14">
    <source>
        <dbReference type="Pfam" id="PF12773"/>
    </source>
</evidence>
<evidence type="ECO:0000256" key="2">
    <source>
        <dbReference type="ARBA" id="ARBA00022598"/>
    </source>
</evidence>
<dbReference type="Pfam" id="PF05763">
    <property type="entry name" value="DUF835"/>
    <property type="match status" value="1"/>
</dbReference>
<dbReference type="InterPro" id="IPR023586">
    <property type="entry name" value="Ile-tRNA-ligase_type2"/>
</dbReference>
<dbReference type="GO" id="GO:0002161">
    <property type="term" value="F:aminoacyl-tRNA deacylase activity"/>
    <property type="evidence" value="ECO:0007669"/>
    <property type="project" value="InterPro"/>
</dbReference>
<dbReference type="GO" id="GO:0004822">
    <property type="term" value="F:isoleucine-tRNA ligase activity"/>
    <property type="evidence" value="ECO:0007669"/>
    <property type="project" value="UniProtKB-UniRule"/>
</dbReference>
<dbReference type="Gene3D" id="1.10.150.20">
    <property type="entry name" value="5' to 3' exonuclease, C-terminal subdomain"/>
    <property type="match status" value="1"/>
</dbReference>
<evidence type="ECO:0000256" key="10">
    <source>
        <dbReference type="HAMAP-Rule" id="MF_02003"/>
    </source>
</evidence>
<comment type="cofactor">
    <cofactor evidence="10">
        <name>Zn(2+)</name>
        <dbReference type="ChEBI" id="CHEBI:29105"/>
    </cofactor>
</comment>
<evidence type="ECO:0000256" key="1">
    <source>
        <dbReference type="ARBA" id="ARBA00022490"/>
    </source>
</evidence>
<reference evidence="15" key="1">
    <citation type="journal article" date="2015" name="ISME J.">
        <title>Aquifer environment selects for microbial species cohorts in sediment and groundwater.</title>
        <authorList>
            <person name="Hug L.A."/>
            <person name="Thomas B.C."/>
            <person name="Brown C.T."/>
            <person name="Frischkorn K.R."/>
            <person name="Williams K.H."/>
            <person name="Tringe S.G."/>
            <person name="Banfield J.F."/>
        </authorList>
    </citation>
    <scope>NUCLEOTIDE SEQUENCE</scope>
</reference>
<evidence type="ECO:0000313" key="15">
    <source>
        <dbReference type="EMBL" id="AKQ01715.1"/>
    </source>
</evidence>
<dbReference type="CDD" id="cd07961">
    <property type="entry name" value="Anticodon_Ia_Ile_ABEc"/>
    <property type="match status" value="1"/>
</dbReference>
<dbReference type="EC" id="6.1.1.5" evidence="10"/>
<dbReference type="PANTHER" id="PTHR42780:SF1">
    <property type="entry name" value="ISOLEUCINE--TRNA LIGASE, CYTOPLASMIC"/>
    <property type="match status" value="1"/>
</dbReference>
<dbReference type="InterPro" id="IPR013155">
    <property type="entry name" value="M/V/L/I-tRNA-synth_anticd-bd"/>
</dbReference>
<dbReference type="InterPro" id="IPR009080">
    <property type="entry name" value="tRNAsynth_Ia_anticodon-bd"/>
</dbReference>
<dbReference type="Gene3D" id="3.40.50.620">
    <property type="entry name" value="HUPs"/>
    <property type="match status" value="2"/>
</dbReference>
<dbReference type="SUPFAM" id="SSF47323">
    <property type="entry name" value="Anticodon-binding domain of a subclass of class I aminoacyl-tRNA synthetases"/>
    <property type="match status" value="1"/>
</dbReference>
<dbReference type="PRINTS" id="PR00984">
    <property type="entry name" value="TRNASYNTHILE"/>
</dbReference>
<keyword evidence="6 10" id="KW-0067">ATP-binding</keyword>
<evidence type="ECO:0000259" key="12">
    <source>
        <dbReference type="Pfam" id="PF05763"/>
    </source>
</evidence>
<feature type="short sequence motif" description="'KMSKS' region" evidence="10">
    <location>
        <begin position="600"/>
        <end position="604"/>
    </location>
</feature>
<comment type="domain">
    <text evidence="10">IleRS has two distinct active sites: one for aminoacylation and one for editing. The misactivated valine is translocated from the active site to the editing site, which sterically excludes the correctly activated isoleucine. The single editing site contains two valyl binding pockets, one specific for each substrate (Val-AMP or Val-tRNA(Ile)).</text>
</comment>
<dbReference type="InterPro" id="IPR033709">
    <property type="entry name" value="Anticodon_Ile_ABEc"/>
</dbReference>
<dbReference type="InterPro" id="IPR025874">
    <property type="entry name" value="DZR"/>
</dbReference>
<feature type="binding site" evidence="10">
    <location>
        <position position="603"/>
    </location>
    <ligand>
        <name>ATP</name>
        <dbReference type="ChEBI" id="CHEBI:30616"/>
    </ligand>
</feature>
<sequence>MIKQAEDDYRPVELEKQVQAFWARAKVYPKVVAARSKGQDFYFVDGPPYTTGAIHLGQVLNKTIKDTVVRWLRMRGHHVRDQPGYDMHGLPIEVQVEKTLGITNKKEIEDFGIEKFVTTCRDFSLDLLRKMNVQFQELGVWLDWDRPYMTIRNEYIEAAWWTLKRAHERGLLYEALRSLQWCSRCETALADAEVEYSDETDPSIYVTFPVKGRPDESLLIWTTTPWTLPANLAIAAHPAFTYAKVRVVRGKRTEHVWVLDSAVPTVLALAGVSSFEVVERKAGKDLVGLEYLHPLAGKVPFQATVSGEWAHRVIPSDLVESDYTGLVHTAPGHGPEDFDLGKAHGLPAFSPVDDRGRFTPEAGEYASKHVREANFLIIDDLKAAHALFAEDDITHSYGHCWRCKTPVLYRATVQWFLKVTDVKGKMLEEIRRVRWYPDWAGVARQGDWTSNLRDWCLSRQRYWGIPLPFWRCSACSAFRVVGSAADLRRGKGYADGMDLHRPWIDDVRLTCEACGGEMARVKDVLDVWFDSGVASWASLGFPAREEEHKRWWPVDWIVEGPDQTRGWFNSQLAAGVVAFDRAPYDAVMMHGWVNGPDGRQMHKSLGNFIEPSAVITKFGVDPLRFYVLAVNAPWEDITFQEEGVRTAQRTLNILWNVLRFATTYMVLDRFDPARHTVEAAKAYLRPEDAWLLSRLEALKEAVDREMTSFSLHRAYRAVETFILDDLSRWYVKLVRERTWLDAEDRTKTAAYAVLHEALLTTATILAPAVPHLAEAIYQRLDGRLLSVHMLDWPAPMAGRRNLELEASMAIVQELVEAVAKERQRSGRKLRWPVRLIAVTGPTDGARKALAGLREVFLDQANGKDLAVLKAGEEFPGMTVVLKPDPSAIGKAYKALWPKIAKVLESRPADEVRKALEKGDYKVGVEGQVVTIDGTMISFAKKMPDDVAVVSTPHGELTIDMRVTPEIQAEGYAREIVRRVQQMRKEIKLDVDDFIATVVKAGRDLAAAVAAQKDLIARETRSRTLSLSERSVESEYVVEWNDVDGQSVTIGITPLHASEALREFTRMPGITPAKAFALFDAGYKSLAALRTATKQEIAGIEGLEPADVDRILEALARPDEVSAACEACDAPLPKGALRCARCHEPVGSSGGPCPRCGSAVPPGAAACGVCGLAMAPEAAAPAGPGRVPCVSCREPIPADADRCPACGASQEVGAAPATVDPAKAAAGPLQPSSTYLVRETQPGESYRLFLAAIAAGRKGLCVTRVYPQKIRERYGIADLPVLWLSNVGKEDAVRPKDLEKLSLAVEQFLSREKGVVLLDGIEYLITNNNFITVLRLVQSIRDQVAIHNAIFLFSVNPLTLDTHQLTLLEREVDAVIDASAPSAPAGSGSPG</sequence>
<dbReference type="EMBL" id="KT006976">
    <property type="protein sequence ID" value="AKQ01715.1"/>
    <property type="molecule type" value="Genomic_DNA"/>
</dbReference>
<protein>
    <recommendedName>
        <fullName evidence="10">Isoleucine--tRNA ligase</fullName>
        <ecNumber evidence="10">6.1.1.5</ecNumber>
    </recommendedName>
    <alternativeName>
        <fullName evidence="10">Isoleucyl-tRNA synthetase</fullName>
        <shortName evidence="10">IleRS</shortName>
    </alternativeName>
</protein>
<dbReference type="Pfam" id="PF14520">
    <property type="entry name" value="HHH_5"/>
    <property type="match status" value="1"/>
</dbReference>
<comment type="subunit">
    <text evidence="10">Monomer.</text>
</comment>
<evidence type="ECO:0000256" key="9">
    <source>
        <dbReference type="ARBA" id="ARBA00048359"/>
    </source>
</evidence>
<dbReference type="SUPFAM" id="SSF47794">
    <property type="entry name" value="Rad51 N-terminal domain-like"/>
    <property type="match status" value="1"/>
</dbReference>
<evidence type="ECO:0000259" key="13">
    <source>
        <dbReference type="Pfam" id="PF08264"/>
    </source>
</evidence>
<evidence type="ECO:0000259" key="11">
    <source>
        <dbReference type="Pfam" id="PF00133"/>
    </source>
</evidence>
<dbReference type="Gene3D" id="3.90.740.10">
    <property type="entry name" value="Valyl/Leucyl/Isoleucyl-tRNA synthetase, editing domain"/>
    <property type="match status" value="1"/>
</dbReference>
<feature type="domain" description="DUF835" evidence="12">
    <location>
        <begin position="1241"/>
        <end position="1370"/>
    </location>
</feature>
<dbReference type="SUPFAM" id="SSF50677">
    <property type="entry name" value="ValRS/IleRS/LeuRS editing domain"/>
    <property type="match status" value="1"/>
</dbReference>
<organism evidence="15">
    <name type="scientific">uncultured euryarchaeote Rifle_16ft_4_minimus_23719</name>
    <dbReference type="NCBI Taxonomy" id="1665190"/>
    <lineage>
        <taxon>Archaea</taxon>
        <taxon>Methanobacteriati</taxon>
        <taxon>Methanobacteriota</taxon>
        <taxon>environmental samples</taxon>
    </lineage>
</organism>
<dbReference type="Pfam" id="PF08264">
    <property type="entry name" value="Anticodon_1"/>
    <property type="match status" value="1"/>
</dbReference>
<dbReference type="GO" id="GO:0000049">
    <property type="term" value="F:tRNA binding"/>
    <property type="evidence" value="ECO:0007669"/>
    <property type="project" value="InterPro"/>
</dbReference>
<keyword evidence="5 10" id="KW-0862">Zinc</keyword>
<feature type="domain" description="Aminoacyl-tRNA synthetase class Ia" evidence="11">
    <location>
        <begin position="18"/>
        <end position="636"/>
    </location>
</feature>
<dbReference type="InterPro" id="IPR008553">
    <property type="entry name" value="DUF835"/>
</dbReference>
<comment type="function">
    <text evidence="10">Catalyzes the attachment of isoleucine to tRNA(Ile). As IleRS can inadvertently accommodate and process structurally similar amino acids such as valine, to avoid such errors it has two additional distinct tRNA(Ile)-dependent editing activities. One activity is designated as 'pretransfer' editing and involves the hydrolysis of activated Val-AMP. The other activity is designated 'posttransfer' editing and involves deacylation of mischarged Val-tRNA(Ile).</text>
</comment>
<dbReference type="Gene3D" id="1.10.730.10">
    <property type="entry name" value="Isoleucyl-tRNA Synthetase, Domain 1"/>
    <property type="match status" value="1"/>
</dbReference>
<dbReference type="GO" id="GO:0008270">
    <property type="term" value="F:zinc ion binding"/>
    <property type="evidence" value="ECO:0007669"/>
    <property type="project" value="UniProtKB-UniRule"/>
</dbReference>
<feature type="domain" description="DZANK-type" evidence="14">
    <location>
        <begin position="1124"/>
        <end position="1170"/>
    </location>
</feature>
<dbReference type="InterPro" id="IPR009008">
    <property type="entry name" value="Val/Leu/Ile-tRNA-synth_edit"/>
</dbReference>
<keyword evidence="3 10" id="KW-0479">Metal-binding</keyword>
<evidence type="ECO:0000256" key="8">
    <source>
        <dbReference type="ARBA" id="ARBA00023146"/>
    </source>
</evidence>
<evidence type="ECO:0000256" key="7">
    <source>
        <dbReference type="ARBA" id="ARBA00022917"/>
    </source>
</evidence>
<name>A0A0H4T4P4_9EURY</name>
<proteinExistence type="inferred from homology"/>
<dbReference type="SUPFAM" id="SSF52374">
    <property type="entry name" value="Nucleotidylyl transferase"/>
    <property type="match status" value="1"/>
</dbReference>
<dbReference type="FunFam" id="3.40.50.620:FF:000286">
    <property type="entry name" value="Isoleucine--tRNA ligase"/>
    <property type="match status" value="1"/>
</dbReference>